<feature type="domain" description="Ribophorin II C-terminal" evidence="14">
    <location>
        <begin position="616"/>
        <end position="716"/>
    </location>
</feature>
<dbReference type="GO" id="GO:0008250">
    <property type="term" value="C:oligosaccharyltransferase complex"/>
    <property type="evidence" value="ECO:0007669"/>
    <property type="project" value="UniProtKB-UniRule"/>
</dbReference>
<dbReference type="Pfam" id="PF25147">
    <property type="entry name" value="Ribophorin_II_C"/>
    <property type="match status" value="1"/>
</dbReference>
<evidence type="ECO:0000259" key="12">
    <source>
        <dbReference type="Pfam" id="PF23860"/>
    </source>
</evidence>
<organism evidence="15 16">
    <name type="scientific">Lactuca virosa</name>
    <dbReference type="NCBI Taxonomy" id="75947"/>
    <lineage>
        <taxon>Eukaryota</taxon>
        <taxon>Viridiplantae</taxon>
        <taxon>Streptophyta</taxon>
        <taxon>Embryophyta</taxon>
        <taxon>Tracheophyta</taxon>
        <taxon>Spermatophyta</taxon>
        <taxon>Magnoliopsida</taxon>
        <taxon>eudicotyledons</taxon>
        <taxon>Gunneridae</taxon>
        <taxon>Pentapetalae</taxon>
        <taxon>asterids</taxon>
        <taxon>campanulids</taxon>
        <taxon>Asterales</taxon>
        <taxon>Asteraceae</taxon>
        <taxon>Cichorioideae</taxon>
        <taxon>Cichorieae</taxon>
        <taxon>Lactucinae</taxon>
        <taxon>Lactuca</taxon>
    </lineage>
</organism>
<evidence type="ECO:0000256" key="7">
    <source>
        <dbReference type="ARBA" id="ARBA00022824"/>
    </source>
</evidence>
<feature type="domain" description="Ribophorin II third" evidence="12">
    <location>
        <begin position="462"/>
        <end position="583"/>
    </location>
</feature>
<reference evidence="15 16" key="1">
    <citation type="submission" date="2022-01" db="EMBL/GenBank/DDBJ databases">
        <authorList>
            <person name="Xiong W."/>
            <person name="Schranz E."/>
        </authorList>
    </citation>
    <scope>NUCLEOTIDE SEQUENCE [LARGE SCALE GENOMIC DNA]</scope>
</reference>
<comment type="subunit">
    <text evidence="10">Component of the oligosaccharyltransferase (OST) complex.</text>
</comment>
<dbReference type="PANTHER" id="PTHR12640">
    <property type="entry name" value="RIBOPHORIN II"/>
    <property type="match status" value="1"/>
</dbReference>
<comment type="function">
    <text evidence="1 10">Subunit of the oligosaccharyl transferase (OST) complex that catalyzes the initial transfer of a defined glycan (Glc(3)Man(9)GlcNAc(2) in eukaryotes) from the lipid carrier dolichol-pyrophosphate to an asparagine residue within an Asn-X-Ser/Thr consensus motif in nascent polypeptide chains, the first step in protein N-glycosylation. N-glycosylation occurs cotranslationally and the complex associates with the Sec61 complex at the channel-forming translocon complex that mediates protein translocation across the endoplasmic reticulum (ER). All subunits are required for a maximal enzyme activity.</text>
</comment>
<evidence type="ECO:0000313" key="15">
    <source>
        <dbReference type="EMBL" id="CAH1417802.1"/>
    </source>
</evidence>
<keyword evidence="8 10" id="KW-1133">Transmembrane helix</keyword>
<evidence type="ECO:0000259" key="13">
    <source>
        <dbReference type="Pfam" id="PF23861"/>
    </source>
</evidence>
<keyword evidence="16" id="KW-1185">Reference proteome</keyword>
<evidence type="ECO:0000256" key="4">
    <source>
        <dbReference type="ARBA" id="ARBA00009038"/>
    </source>
</evidence>
<evidence type="ECO:0000256" key="1">
    <source>
        <dbReference type="ARBA" id="ARBA00002791"/>
    </source>
</evidence>
<evidence type="ECO:0000256" key="2">
    <source>
        <dbReference type="ARBA" id="ARBA00004477"/>
    </source>
</evidence>
<dbReference type="Pfam" id="PF23860">
    <property type="entry name" value="Ribophorin_II_3rd"/>
    <property type="match status" value="1"/>
</dbReference>
<accession>A0AAU9LTW5</accession>
<comment type="similarity">
    <text evidence="4 10">Belongs to the SWP1 family.</text>
</comment>
<comment type="pathway">
    <text evidence="3 10">Protein modification; protein glycosylation.</text>
</comment>
<dbReference type="InterPro" id="IPR055375">
    <property type="entry name" value="Ribophorin_II_2nd"/>
</dbReference>
<evidence type="ECO:0000256" key="9">
    <source>
        <dbReference type="ARBA" id="ARBA00023136"/>
    </source>
</evidence>
<dbReference type="PANTHER" id="PTHR12640:SF0">
    <property type="entry name" value="DOLICHYL-DIPHOSPHOOLIGOSACCHARIDE--PROTEIN GLYCOSYLTRANSFERASE SUBUNIT 2"/>
    <property type="match status" value="1"/>
</dbReference>
<gene>
    <name evidence="15" type="ORF">LVIROSA_LOCUS5456</name>
</gene>
<sequence>MRLIEQKWSGNCLLVSITKPSTSRIELETSPPSSPAIKFAMARKLGFTFLLLAVASICEAAAIFNPISESHKSAAIELFSPADGSFSSLEEAFEALRTFEILGIDTKPDLKDSTCKSVVDILSSESSNSKDLYHALRVSSLLKCKINKEALTGVTSRLQGSVKDAKSLLDFYYSIGGLTLIKDQTSEVDVLLDDADGIFQSIKALSQSDGRWRYSSNNPDSSTYAAGVALETLSGIITLTSSELDGNLIEALKKDVVKLFENIDKYDDGANFFNDQHQGPVSATSSVVHGLTTFASASGTLNIPGDKILGLARFFLGIGIHGNSKDLYHQVDALACLDQNRALVPLILSLPASVLSFTSQDKLKVRVTTVLGSTSTTPPLSVKLMQVFTSGSKDASIINQELRFDPKEEVHTLDAFPAGVDVGKYIFAFEIVLSDPEHKKIYATGGRTKVPVYVTGAIKIDNAKIEILESDSVESQNKLDLSGKNDVALSANHLQKLRLSFQLTTPLQNPFNPHQALLKLRHESGVEHIFVVGNSREHFKITLDFLGLVEKLFYLSGKYDIELTVGDAAMENSFSQAHGHIDLDLPEVPEKATRPPPQAVDPYSRFGPMPEISHIFRPQETRPSQQLSYAFLGLVFVPFLAFLVGLSRLGANMKNFPTSTAPATFAILFHGGIAAVLVLYILLWLKLDLFTTLKTLGVLGMFLLFVGHRALSHLASTSSKV</sequence>
<dbReference type="Pfam" id="PF23861">
    <property type="entry name" value="Ribophorin_II_2nd"/>
    <property type="match status" value="1"/>
</dbReference>
<keyword evidence="9 10" id="KW-0472">Membrane</keyword>
<comment type="caution">
    <text evidence="15">The sequence shown here is derived from an EMBL/GenBank/DDBJ whole genome shotgun (WGS) entry which is preliminary data.</text>
</comment>
<feature type="transmembrane region" description="Helical" evidence="10">
    <location>
        <begin position="689"/>
        <end position="711"/>
    </location>
</feature>
<dbReference type="Proteomes" id="UP001157418">
    <property type="component" value="Unassembled WGS sequence"/>
</dbReference>
<comment type="caution">
    <text evidence="10">Lacks conserved residue(s) required for the propagation of feature annotation.</text>
</comment>
<keyword evidence="5 10" id="KW-0812">Transmembrane</keyword>
<feature type="transmembrane region" description="Helical" evidence="10">
    <location>
        <begin position="45"/>
        <end position="64"/>
    </location>
</feature>
<dbReference type="InterPro" id="IPR055374">
    <property type="entry name" value="Ribophorin_II_3rd"/>
</dbReference>
<protein>
    <recommendedName>
        <fullName evidence="10">Dolichyl-diphosphooligosaccharide--protein glycosyltransferase subunit 2</fullName>
    </recommendedName>
    <alternativeName>
        <fullName evidence="10">Ribophorin-2</fullName>
    </alternativeName>
</protein>
<dbReference type="InterPro" id="IPR008814">
    <property type="entry name" value="Swp1"/>
</dbReference>
<proteinExistence type="inferred from homology"/>
<evidence type="ECO:0000256" key="3">
    <source>
        <dbReference type="ARBA" id="ARBA00004922"/>
    </source>
</evidence>
<evidence type="ECO:0000313" key="16">
    <source>
        <dbReference type="Proteomes" id="UP001157418"/>
    </source>
</evidence>
<dbReference type="AlphaFoldDB" id="A0AAU9LTW5"/>
<name>A0AAU9LTW5_9ASTR</name>
<evidence type="ECO:0000256" key="8">
    <source>
        <dbReference type="ARBA" id="ARBA00022989"/>
    </source>
</evidence>
<feature type="domain" description="Ribophorin II N-terminal" evidence="11">
    <location>
        <begin position="67"/>
        <end position="337"/>
    </location>
</feature>
<dbReference type="Pfam" id="PF05817">
    <property type="entry name" value="Ribophorin_II"/>
    <property type="match status" value="1"/>
</dbReference>
<evidence type="ECO:0000256" key="10">
    <source>
        <dbReference type="RuleBase" id="RU366029"/>
    </source>
</evidence>
<evidence type="ECO:0000259" key="11">
    <source>
        <dbReference type="Pfam" id="PF05817"/>
    </source>
</evidence>
<feature type="domain" description="Ribophorin II second" evidence="13">
    <location>
        <begin position="346"/>
        <end position="454"/>
    </location>
</feature>
<dbReference type="InterPro" id="IPR055373">
    <property type="entry name" value="Ribophorin_II_N"/>
</dbReference>
<keyword evidence="7 10" id="KW-0256">Endoplasmic reticulum</keyword>
<dbReference type="EMBL" id="CAKMRJ010000113">
    <property type="protein sequence ID" value="CAH1417802.1"/>
    <property type="molecule type" value="Genomic_DNA"/>
</dbReference>
<dbReference type="InterPro" id="IPR056790">
    <property type="entry name" value="Ribophorin_II_C"/>
</dbReference>
<feature type="transmembrane region" description="Helical" evidence="10">
    <location>
        <begin position="627"/>
        <end position="651"/>
    </location>
</feature>
<comment type="subcellular location">
    <subcellularLocation>
        <location evidence="2 10">Endoplasmic reticulum membrane</location>
        <topology evidence="2 10">Multi-pass membrane protein</topology>
    </subcellularLocation>
</comment>
<keyword evidence="6" id="KW-0732">Signal</keyword>
<feature type="transmembrane region" description="Helical" evidence="10">
    <location>
        <begin position="663"/>
        <end position="683"/>
    </location>
</feature>
<dbReference type="GO" id="GO:0006487">
    <property type="term" value="P:protein N-linked glycosylation"/>
    <property type="evidence" value="ECO:0007669"/>
    <property type="project" value="UniProtKB-UniRule"/>
</dbReference>
<evidence type="ECO:0000259" key="14">
    <source>
        <dbReference type="Pfam" id="PF25147"/>
    </source>
</evidence>
<evidence type="ECO:0000256" key="5">
    <source>
        <dbReference type="ARBA" id="ARBA00022692"/>
    </source>
</evidence>
<evidence type="ECO:0000256" key="6">
    <source>
        <dbReference type="ARBA" id="ARBA00022729"/>
    </source>
</evidence>